<dbReference type="AlphaFoldDB" id="A0A9J6GNP2"/>
<feature type="compositionally biased region" description="Low complexity" evidence="5">
    <location>
        <begin position="164"/>
        <end position="176"/>
    </location>
</feature>
<evidence type="ECO:0000256" key="3">
    <source>
        <dbReference type="ARBA" id="ARBA00022553"/>
    </source>
</evidence>
<keyword evidence="2" id="KW-0963">Cytoplasm</keyword>
<evidence type="ECO:0008006" key="8">
    <source>
        <dbReference type="Google" id="ProtNLM"/>
    </source>
</evidence>
<dbReference type="Proteomes" id="UP000821853">
    <property type="component" value="Chromosome 5"/>
</dbReference>
<name>A0A9J6GNP2_HAELO</name>
<evidence type="ECO:0000313" key="7">
    <source>
        <dbReference type="Proteomes" id="UP000821853"/>
    </source>
</evidence>
<reference evidence="6 7" key="1">
    <citation type="journal article" date="2020" name="Cell">
        <title>Large-Scale Comparative Analyses of Tick Genomes Elucidate Their Genetic Diversity and Vector Capacities.</title>
        <authorList>
            <consortium name="Tick Genome and Microbiome Consortium (TIGMIC)"/>
            <person name="Jia N."/>
            <person name="Wang J."/>
            <person name="Shi W."/>
            <person name="Du L."/>
            <person name="Sun Y."/>
            <person name="Zhan W."/>
            <person name="Jiang J.F."/>
            <person name="Wang Q."/>
            <person name="Zhang B."/>
            <person name="Ji P."/>
            <person name="Bell-Sakyi L."/>
            <person name="Cui X.M."/>
            <person name="Yuan T.T."/>
            <person name="Jiang B.G."/>
            <person name="Yang W.F."/>
            <person name="Lam T.T."/>
            <person name="Chang Q.C."/>
            <person name="Ding S.J."/>
            <person name="Wang X.J."/>
            <person name="Zhu J.G."/>
            <person name="Ruan X.D."/>
            <person name="Zhao L."/>
            <person name="Wei J.T."/>
            <person name="Ye R.Z."/>
            <person name="Que T.C."/>
            <person name="Du C.H."/>
            <person name="Zhou Y.H."/>
            <person name="Cheng J.X."/>
            <person name="Dai P.F."/>
            <person name="Guo W.B."/>
            <person name="Han X.H."/>
            <person name="Huang E.J."/>
            <person name="Li L.F."/>
            <person name="Wei W."/>
            <person name="Gao Y.C."/>
            <person name="Liu J.Z."/>
            <person name="Shao H.Z."/>
            <person name="Wang X."/>
            <person name="Wang C.C."/>
            <person name="Yang T.C."/>
            <person name="Huo Q.B."/>
            <person name="Li W."/>
            <person name="Chen H.Y."/>
            <person name="Chen S.E."/>
            <person name="Zhou L.G."/>
            <person name="Ni X.B."/>
            <person name="Tian J.H."/>
            <person name="Sheng Y."/>
            <person name="Liu T."/>
            <person name="Pan Y.S."/>
            <person name="Xia L.Y."/>
            <person name="Li J."/>
            <person name="Zhao F."/>
            <person name="Cao W.C."/>
        </authorList>
    </citation>
    <scope>NUCLEOTIDE SEQUENCE [LARGE SCALE GENOMIC DNA]</scope>
    <source>
        <strain evidence="6">HaeL-2018</strain>
    </source>
</reference>
<feature type="compositionally biased region" description="Low complexity" evidence="5">
    <location>
        <begin position="200"/>
        <end position="209"/>
    </location>
</feature>
<evidence type="ECO:0000256" key="1">
    <source>
        <dbReference type="ARBA" id="ARBA00004300"/>
    </source>
</evidence>
<dbReference type="GO" id="GO:0005813">
    <property type="term" value="C:centrosome"/>
    <property type="evidence" value="ECO:0007669"/>
    <property type="project" value="UniProtKB-SubCell"/>
</dbReference>
<keyword evidence="4" id="KW-0206">Cytoskeleton</keyword>
<accession>A0A9J6GNP2</accession>
<evidence type="ECO:0000256" key="5">
    <source>
        <dbReference type="SAM" id="MobiDB-lite"/>
    </source>
</evidence>
<evidence type="ECO:0000256" key="4">
    <source>
        <dbReference type="ARBA" id="ARBA00023212"/>
    </source>
</evidence>
<keyword evidence="7" id="KW-1185">Reference proteome</keyword>
<dbReference type="VEuPathDB" id="VectorBase:HLOH_061183"/>
<comment type="caution">
    <text evidence="6">The sequence shown here is derived from an EMBL/GenBank/DDBJ whole genome shotgun (WGS) entry which is preliminary data.</text>
</comment>
<keyword evidence="3" id="KW-0597">Phosphoprotein</keyword>
<comment type="subcellular location">
    <subcellularLocation>
        <location evidence="1">Cytoplasm</location>
        <location evidence="1">Cytoskeleton</location>
        <location evidence="1">Microtubule organizing center</location>
        <location evidence="1">Centrosome</location>
    </subcellularLocation>
</comment>
<gene>
    <name evidence="6" type="ORF">HPB48_007150</name>
</gene>
<dbReference type="PANTHER" id="PTHR18905:SF13">
    <property type="entry name" value="NON-CENTROSOMAL MICROTUBULE ARRAY"/>
    <property type="match status" value="1"/>
</dbReference>
<evidence type="ECO:0000313" key="6">
    <source>
        <dbReference type="EMBL" id="KAH9375740.1"/>
    </source>
</evidence>
<protein>
    <recommendedName>
        <fullName evidence="8">EF-hand domain-containing protein</fullName>
    </recommendedName>
</protein>
<sequence>MEEEQDAGVAQLREVFDACDTERTGRLDAAGLRRLCRRLQLAHRAPALVHYLLGGRRSLADAGGGQEGPATVSFEEFKEGFISILMEAEDETAPSDQPPSGNVAAIEATGESQEAIAAKKDREVSPKYVLGEKKYGRRSRPASQADVDVEISSDEDFSADEVLGPAAADSAGGTAAPKVDPRPNTESYPESGFEDSPGKFSSSEFVSSSPMCIEEKDGAEEGGVRGLASEGGSLMPPVLFAAGFEIGSSPMFGQSFTMSAGIRVGRVEFDAPGD</sequence>
<organism evidence="6 7">
    <name type="scientific">Haemaphysalis longicornis</name>
    <name type="common">Bush tick</name>
    <dbReference type="NCBI Taxonomy" id="44386"/>
    <lineage>
        <taxon>Eukaryota</taxon>
        <taxon>Metazoa</taxon>
        <taxon>Ecdysozoa</taxon>
        <taxon>Arthropoda</taxon>
        <taxon>Chelicerata</taxon>
        <taxon>Arachnida</taxon>
        <taxon>Acari</taxon>
        <taxon>Parasitiformes</taxon>
        <taxon>Ixodida</taxon>
        <taxon>Ixodoidea</taxon>
        <taxon>Ixodidae</taxon>
        <taxon>Haemaphysalinae</taxon>
        <taxon>Haemaphysalis</taxon>
    </lineage>
</organism>
<dbReference type="EMBL" id="JABSTR010000007">
    <property type="protein sequence ID" value="KAH9375740.1"/>
    <property type="molecule type" value="Genomic_DNA"/>
</dbReference>
<dbReference type="InterPro" id="IPR011992">
    <property type="entry name" value="EF-hand-dom_pair"/>
</dbReference>
<dbReference type="GO" id="GO:0034454">
    <property type="term" value="P:microtubule anchoring at centrosome"/>
    <property type="evidence" value="ECO:0007669"/>
    <property type="project" value="TreeGrafter"/>
</dbReference>
<dbReference type="OrthoDB" id="5799458at2759"/>
<feature type="compositionally biased region" description="Acidic residues" evidence="5">
    <location>
        <begin position="147"/>
        <end position="159"/>
    </location>
</feature>
<dbReference type="Gene3D" id="1.10.238.10">
    <property type="entry name" value="EF-hand"/>
    <property type="match status" value="1"/>
</dbReference>
<dbReference type="PANTHER" id="PTHR18905">
    <property type="entry name" value="NINEIN"/>
    <property type="match status" value="1"/>
</dbReference>
<dbReference type="SUPFAM" id="SSF47473">
    <property type="entry name" value="EF-hand"/>
    <property type="match status" value="1"/>
</dbReference>
<feature type="region of interest" description="Disordered" evidence="5">
    <location>
        <begin position="135"/>
        <end position="228"/>
    </location>
</feature>
<evidence type="ECO:0000256" key="2">
    <source>
        <dbReference type="ARBA" id="ARBA00022490"/>
    </source>
</evidence>
<proteinExistence type="predicted"/>